<accession>A0ABN2JST3</accession>
<evidence type="ECO:0000313" key="4">
    <source>
        <dbReference type="Proteomes" id="UP001501138"/>
    </source>
</evidence>
<dbReference type="CDD" id="cd00085">
    <property type="entry name" value="HNHc"/>
    <property type="match status" value="1"/>
</dbReference>
<feature type="domain" description="HNH nuclease" evidence="2">
    <location>
        <begin position="530"/>
        <end position="582"/>
    </location>
</feature>
<feature type="region of interest" description="Disordered" evidence="1">
    <location>
        <begin position="342"/>
        <end position="438"/>
    </location>
</feature>
<dbReference type="InterPro" id="IPR003615">
    <property type="entry name" value="HNH_nuc"/>
</dbReference>
<keyword evidence="4" id="KW-1185">Reference proteome</keyword>
<evidence type="ECO:0000256" key="1">
    <source>
        <dbReference type="SAM" id="MobiDB-lite"/>
    </source>
</evidence>
<evidence type="ECO:0000259" key="2">
    <source>
        <dbReference type="SMART" id="SM00507"/>
    </source>
</evidence>
<dbReference type="Pfam" id="PF02720">
    <property type="entry name" value="DUF222"/>
    <property type="match status" value="1"/>
</dbReference>
<dbReference type="SMART" id="SM00507">
    <property type="entry name" value="HNHc"/>
    <property type="match status" value="1"/>
</dbReference>
<name>A0ABN2JST3_9MICO</name>
<feature type="compositionally biased region" description="Low complexity" evidence="1">
    <location>
        <begin position="609"/>
        <end position="620"/>
    </location>
</feature>
<sequence length="704" mass="74201">MTTTHPDPAHDASVVAERGLAWARRELPRLTSIPLAAIPGGHEPTVAEIRAQAAREARADEEAAEAVLGHRSASAPDPEPTSGDPAPALTCATAARPTMADLDTALDDLARLEALVAALHGRRAEVLAHLSRLAELLESDLVDEDDPIVRVAPSARRLELARRAVVAEVATTLRIGEHAADTLADRAGTLAAKAPRTLAALRRGELSWAHATQIAKHVEDLEPAEAGRVEEVSLVGAASCTPTQLGARARRVREDVHPVPADIRHAEAADRRAVYLDDGRDGMAWLTAHLPAPLAHGIDDRLTRTARRLRDDGDERTTQQLRADVLSALLLDDGTLDLAAAASGHDASQPGDAATPGSASPVGPPTAQRLEDARSGDPERAGDPSGGAPGDRRSKDQPGDRHCKDQPGDRHSKDQPGGQRPGDPRSDERPGAAPVDDLGLGDPLLELLCRQSALATLARSIRPQVHVTVPVLTLLGCSEVPATLDGRTPIDAETARRLAALAPSFRRILTHPETGVVLSVGRSTYAVPADLKALVAVRDRTCRFPGCTRPAAGTDLDHTVAWADGGTTAAVNLAHLCRRHHVAKHQTRWHVRQVPDNATARPGTDRTGHPGSSTASTSTGTGTGGILEWTSPTGRVHRTSPVRPDATVHSTLPRGHVVPLDDPTSDDNVDAGHHSGNLVGDTGVVDREAGMVNARAERDATPPF</sequence>
<feature type="region of interest" description="Disordered" evidence="1">
    <location>
        <begin position="58"/>
        <end position="85"/>
    </location>
</feature>
<dbReference type="InterPro" id="IPR003870">
    <property type="entry name" value="DUF222"/>
</dbReference>
<feature type="compositionally biased region" description="Basic and acidic residues" evidence="1">
    <location>
        <begin position="390"/>
        <end position="414"/>
    </location>
</feature>
<feature type="region of interest" description="Disordered" evidence="1">
    <location>
        <begin position="592"/>
        <end position="682"/>
    </location>
</feature>
<dbReference type="Proteomes" id="UP001501138">
    <property type="component" value="Unassembled WGS sequence"/>
</dbReference>
<dbReference type="EMBL" id="BAAAPM010000009">
    <property type="protein sequence ID" value="GAA1737796.1"/>
    <property type="molecule type" value="Genomic_DNA"/>
</dbReference>
<dbReference type="Gene3D" id="1.10.30.50">
    <property type="match status" value="1"/>
</dbReference>
<feature type="compositionally biased region" description="Basic and acidic residues" evidence="1">
    <location>
        <begin position="369"/>
        <end position="382"/>
    </location>
</feature>
<gene>
    <name evidence="3" type="ORF">GCM10009809_36120</name>
</gene>
<evidence type="ECO:0000313" key="3">
    <source>
        <dbReference type="EMBL" id="GAA1737796.1"/>
    </source>
</evidence>
<organism evidence="3 4">
    <name type="scientific">Isoptericola hypogeus</name>
    <dbReference type="NCBI Taxonomy" id="300179"/>
    <lineage>
        <taxon>Bacteria</taxon>
        <taxon>Bacillati</taxon>
        <taxon>Actinomycetota</taxon>
        <taxon>Actinomycetes</taxon>
        <taxon>Micrococcales</taxon>
        <taxon>Promicromonosporaceae</taxon>
        <taxon>Isoptericola</taxon>
    </lineage>
</organism>
<reference evidence="3 4" key="1">
    <citation type="journal article" date="2019" name="Int. J. Syst. Evol. Microbiol.">
        <title>The Global Catalogue of Microorganisms (GCM) 10K type strain sequencing project: providing services to taxonomists for standard genome sequencing and annotation.</title>
        <authorList>
            <consortium name="The Broad Institute Genomics Platform"/>
            <consortium name="The Broad Institute Genome Sequencing Center for Infectious Disease"/>
            <person name="Wu L."/>
            <person name="Ma J."/>
        </authorList>
    </citation>
    <scope>NUCLEOTIDE SEQUENCE [LARGE SCALE GENOMIC DNA]</scope>
    <source>
        <strain evidence="3 4">JCM 15589</strain>
    </source>
</reference>
<dbReference type="RefSeq" id="WP_344250143.1">
    <property type="nucleotide sequence ID" value="NZ_BAAAPM010000009.1"/>
</dbReference>
<proteinExistence type="predicted"/>
<protein>
    <recommendedName>
        <fullName evidence="2">HNH nuclease domain-containing protein</fullName>
    </recommendedName>
</protein>
<comment type="caution">
    <text evidence="3">The sequence shown here is derived from an EMBL/GenBank/DDBJ whole genome shotgun (WGS) entry which is preliminary data.</text>
</comment>